<name>A0AAD1XEY7_EUPCR</name>
<gene>
    <name evidence="1" type="ORF">ECRASSUSDP1_LOCUS9749</name>
</gene>
<dbReference type="Proteomes" id="UP001295684">
    <property type="component" value="Unassembled WGS sequence"/>
</dbReference>
<dbReference type="EMBL" id="CAMPGE010009590">
    <property type="protein sequence ID" value="CAI2368456.1"/>
    <property type="molecule type" value="Genomic_DNA"/>
</dbReference>
<proteinExistence type="predicted"/>
<evidence type="ECO:0000313" key="2">
    <source>
        <dbReference type="Proteomes" id="UP001295684"/>
    </source>
</evidence>
<evidence type="ECO:0000313" key="1">
    <source>
        <dbReference type="EMBL" id="CAI2368456.1"/>
    </source>
</evidence>
<keyword evidence="2" id="KW-1185">Reference proteome</keyword>
<dbReference type="AlphaFoldDB" id="A0AAD1XEY7"/>
<organism evidence="1 2">
    <name type="scientific">Euplotes crassus</name>
    <dbReference type="NCBI Taxonomy" id="5936"/>
    <lineage>
        <taxon>Eukaryota</taxon>
        <taxon>Sar</taxon>
        <taxon>Alveolata</taxon>
        <taxon>Ciliophora</taxon>
        <taxon>Intramacronucleata</taxon>
        <taxon>Spirotrichea</taxon>
        <taxon>Hypotrichia</taxon>
        <taxon>Euplotida</taxon>
        <taxon>Euplotidae</taxon>
        <taxon>Moneuplotes</taxon>
    </lineage>
</organism>
<protein>
    <submittedName>
        <fullName evidence="1">Uncharacterized protein</fullName>
    </submittedName>
</protein>
<accession>A0AAD1XEY7</accession>
<reference evidence="1" key="1">
    <citation type="submission" date="2023-07" db="EMBL/GenBank/DDBJ databases">
        <authorList>
            <consortium name="AG Swart"/>
            <person name="Singh M."/>
            <person name="Singh A."/>
            <person name="Seah K."/>
            <person name="Emmerich C."/>
        </authorList>
    </citation>
    <scope>NUCLEOTIDE SEQUENCE</scope>
    <source>
        <strain evidence="1">DP1</strain>
    </source>
</reference>
<sequence>MDNLQNCEENIHEDILDEGVERSVLINSLHLETKLSQTPFNTQSRINLFRKTFSGSGVRQGRELCARIFESSCDTKVALRKKVSARTQPSTKSIHNDIRELLQKAIKLRNSESVEVELDVSPKFGGNQCSDSFKQMSKEVTVGDLPGPFC</sequence>
<comment type="caution">
    <text evidence="1">The sequence shown here is derived from an EMBL/GenBank/DDBJ whole genome shotgun (WGS) entry which is preliminary data.</text>
</comment>